<evidence type="ECO:0000313" key="2">
    <source>
        <dbReference type="EMBL" id="KAK3266370.1"/>
    </source>
</evidence>
<keyword evidence="3" id="KW-1185">Reference proteome</keyword>
<proteinExistence type="predicted"/>
<comment type="caution">
    <text evidence="1">The sequence shown here is derived from an EMBL/GenBank/DDBJ whole genome shotgun (WGS) entry which is preliminary data.</text>
</comment>
<sequence>MIDLVNSLVYDVLTTVIEKESKAAMFFLGTDVVISRRCYPRLLRALSLSLSEPRDWCGTTARLSGDPPRRLASTTTLKESLNPIFYAAVAFDDPGTRAAGDPKTLSDEDADGMRTFALRYLFHDAAQGPFAFRRRRSRVTSSAVNAVSRRAGIPAGT</sequence>
<reference evidence="1" key="2">
    <citation type="submission" date="2023-06" db="EMBL/GenBank/DDBJ databases">
        <title>Long-read-based genome assembly of the green algal bacterivore Cymbomonas tetramitiformis.</title>
        <authorList>
            <person name="Gyaltshen Y."/>
            <person name="Rozenberg A."/>
            <person name="Paasch A."/>
            <person name="Burns J.A."/>
            <person name="Warring S."/>
            <person name="Larson R."/>
            <person name="Maurer-Alcala X."/>
            <person name="Dacks J."/>
            <person name="Kim E."/>
        </authorList>
    </citation>
    <scope>NUCLEOTIDE SEQUENCE</scope>
    <source>
        <strain evidence="1">PLY_AMNH</strain>
    </source>
</reference>
<name>A0AAE0BZ07_9CHLO</name>
<accession>A0AAE0BZ07</accession>
<reference evidence="1 3" key="1">
    <citation type="journal article" date="2015" name="Genome Biol. Evol.">
        <title>Comparative Genomics of a Bacterivorous Green Alga Reveals Evolutionary Causalities and Consequences of Phago-Mixotrophic Mode of Nutrition.</title>
        <authorList>
            <person name="Burns J.A."/>
            <person name="Paasch A."/>
            <person name="Narechania A."/>
            <person name="Kim E."/>
        </authorList>
    </citation>
    <scope>NUCLEOTIDE SEQUENCE [LARGE SCALE GENOMIC DNA]</scope>
    <source>
        <strain evidence="1">PLY_AMNH</strain>
    </source>
</reference>
<dbReference type="EMBL" id="LGRX02031829">
    <property type="protein sequence ID" value="KAK3244460.1"/>
    <property type="molecule type" value="Genomic_DNA"/>
</dbReference>
<protein>
    <submittedName>
        <fullName evidence="1">Uncharacterized protein</fullName>
    </submittedName>
</protein>
<evidence type="ECO:0000313" key="1">
    <source>
        <dbReference type="EMBL" id="KAK3244460.1"/>
    </source>
</evidence>
<dbReference type="EMBL" id="LGRX02013161">
    <property type="protein sequence ID" value="KAK3266370.1"/>
    <property type="molecule type" value="Genomic_DNA"/>
</dbReference>
<evidence type="ECO:0000313" key="3">
    <source>
        <dbReference type="Proteomes" id="UP001190700"/>
    </source>
</evidence>
<dbReference type="AlphaFoldDB" id="A0AAE0BZ07"/>
<organism evidence="1 3">
    <name type="scientific">Cymbomonas tetramitiformis</name>
    <dbReference type="NCBI Taxonomy" id="36881"/>
    <lineage>
        <taxon>Eukaryota</taxon>
        <taxon>Viridiplantae</taxon>
        <taxon>Chlorophyta</taxon>
        <taxon>Pyramimonadophyceae</taxon>
        <taxon>Pyramimonadales</taxon>
        <taxon>Pyramimonadaceae</taxon>
        <taxon>Cymbomonas</taxon>
    </lineage>
</organism>
<gene>
    <name evidence="2" type="ORF">CYMTET_25002</name>
    <name evidence="1" type="ORF">CYMTET_45925</name>
</gene>
<dbReference type="Proteomes" id="UP001190700">
    <property type="component" value="Unassembled WGS sequence"/>
</dbReference>